<proteinExistence type="predicted"/>
<dbReference type="HOGENOM" id="CLU_881689_0_0_2"/>
<dbReference type="GeneID" id="14376670"/>
<name>L0IAZ5_HALRX</name>
<dbReference type="AlphaFoldDB" id="L0IAZ5"/>
<dbReference type="EMBL" id="CP003050">
    <property type="protein sequence ID" value="AGB16750.1"/>
    <property type="molecule type" value="Genomic_DNA"/>
</dbReference>
<dbReference type="KEGG" id="hru:Halru_2162"/>
<feature type="compositionally biased region" description="Pro residues" evidence="1">
    <location>
        <begin position="192"/>
        <end position="201"/>
    </location>
</feature>
<feature type="region of interest" description="Disordered" evidence="1">
    <location>
        <begin position="174"/>
        <end position="205"/>
    </location>
</feature>
<feature type="compositionally biased region" description="Basic and acidic residues" evidence="1">
    <location>
        <begin position="174"/>
        <end position="189"/>
    </location>
</feature>
<dbReference type="eggNOG" id="arCOG07133">
    <property type="taxonomic scope" value="Archaea"/>
</dbReference>
<evidence type="ECO:0000256" key="1">
    <source>
        <dbReference type="SAM" id="MobiDB-lite"/>
    </source>
</evidence>
<gene>
    <name evidence="2" type="ordered locus">Halru_2162</name>
</gene>
<dbReference type="Proteomes" id="UP000010846">
    <property type="component" value="Chromosome"/>
</dbReference>
<organism evidence="2 3">
    <name type="scientific">Halovivax ruber (strain DSM 18193 / JCM 13892 / XH-70)</name>
    <dbReference type="NCBI Taxonomy" id="797302"/>
    <lineage>
        <taxon>Archaea</taxon>
        <taxon>Methanobacteriati</taxon>
        <taxon>Methanobacteriota</taxon>
        <taxon>Stenosarchaea group</taxon>
        <taxon>Halobacteria</taxon>
        <taxon>Halobacteriales</taxon>
        <taxon>Natrialbaceae</taxon>
        <taxon>Halovivax</taxon>
    </lineage>
</organism>
<reference evidence="2" key="1">
    <citation type="submission" date="2011-09" db="EMBL/GenBank/DDBJ databases">
        <title>Complete sequence of Halovivax ruber XH-70.</title>
        <authorList>
            <consortium name="US DOE Joint Genome Institute"/>
            <person name="Lucas S."/>
            <person name="Han J."/>
            <person name="Lapidus A."/>
            <person name="Cheng J.-F."/>
            <person name="Goodwin L."/>
            <person name="Pitluck S."/>
            <person name="Peters L."/>
            <person name="Mikhailova N."/>
            <person name="Davenport K."/>
            <person name="Detter J.C."/>
            <person name="Han C."/>
            <person name="Tapia R."/>
            <person name="Land M."/>
            <person name="Hauser L."/>
            <person name="Kyrpides N."/>
            <person name="Ivanova N."/>
            <person name="Pagani I."/>
            <person name="Sproer C."/>
            <person name="Anderson I."/>
            <person name="Woyke T."/>
        </authorList>
    </citation>
    <scope>NUCLEOTIDE SEQUENCE</scope>
    <source>
        <strain evidence="2">XH-70</strain>
    </source>
</reference>
<dbReference type="RefSeq" id="WP_015301363.1">
    <property type="nucleotide sequence ID" value="NC_019964.1"/>
</dbReference>
<evidence type="ECO:0000313" key="3">
    <source>
        <dbReference type="Proteomes" id="UP000010846"/>
    </source>
</evidence>
<dbReference type="OrthoDB" id="168148at2157"/>
<accession>L0IAZ5</accession>
<protein>
    <submittedName>
        <fullName evidence="2">Uncharacterized protein</fullName>
    </submittedName>
</protein>
<evidence type="ECO:0000313" key="2">
    <source>
        <dbReference type="EMBL" id="AGB16750.1"/>
    </source>
</evidence>
<keyword evidence="3" id="KW-1185">Reference proteome</keyword>
<sequence length="315" mass="33847">MDRRRILQAIGAASVGMGSVNLVSADTAQDDMTGPTVETFDASDRQNVISDAFADDTFRNIVNHVGSDGWKISKPQTEARRVIYEEDGGGYDFIVANAEKISSEKQTADTDEMVAIWIGNDTVGLDLDQYSVAHHVRKTSSFTSGDNMRSNGLFGWDAITVITSDNGTIQERERDFHDQEQSGESKDGEPLSPEPIRPSPPGGDDCCTVDVEIGSDAKWGCTALAIISAGLSGWTCGACIVDPTKGTCALCVIGAAASGISTAHCFSSTVTIQEGVDTIWLSDNDYSCFDFEPSNDKTLMVSESFYNDELPTCEE</sequence>